<gene>
    <name evidence="1" type="ORF">RHMOL_Rhmol10G0286800</name>
</gene>
<evidence type="ECO:0000313" key="1">
    <source>
        <dbReference type="EMBL" id="KAI8536830.1"/>
    </source>
</evidence>
<protein>
    <submittedName>
        <fullName evidence="1">Uncharacterized protein</fullName>
    </submittedName>
</protein>
<organism evidence="1 2">
    <name type="scientific">Rhododendron molle</name>
    <name type="common">Chinese azalea</name>
    <name type="synonym">Azalea mollis</name>
    <dbReference type="NCBI Taxonomy" id="49168"/>
    <lineage>
        <taxon>Eukaryota</taxon>
        <taxon>Viridiplantae</taxon>
        <taxon>Streptophyta</taxon>
        <taxon>Embryophyta</taxon>
        <taxon>Tracheophyta</taxon>
        <taxon>Spermatophyta</taxon>
        <taxon>Magnoliopsida</taxon>
        <taxon>eudicotyledons</taxon>
        <taxon>Gunneridae</taxon>
        <taxon>Pentapetalae</taxon>
        <taxon>asterids</taxon>
        <taxon>Ericales</taxon>
        <taxon>Ericaceae</taxon>
        <taxon>Ericoideae</taxon>
        <taxon>Rhodoreae</taxon>
        <taxon>Rhododendron</taxon>
    </lineage>
</organism>
<dbReference type="Proteomes" id="UP001062846">
    <property type="component" value="Chromosome 10"/>
</dbReference>
<proteinExistence type="predicted"/>
<reference evidence="1" key="1">
    <citation type="submission" date="2022-02" db="EMBL/GenBank/DDBJ databases">
        <title>Plant Genome Project.</title>
        <authorList>
            <person name="Zhang R.-G."/>
        </authorList>
    </citation>
    <scope>NUCLEOTIDE SEQUENCE</scope>
    <source>
        <strain evidence="1">AT1</strain>
    </source>
</reference>
<name>A0ACC0M792_RHOML</name>
<evidence type="ECO:0000313" key="2">
    <source>
        <dbReference type="Proteomes" id="UP001062846"/>
    </source>
</evidence>
<sequence>MYYGRRPYQLQGCQQCNPFKEARLTLSESLLSRLTCKGLLGSSFNGVGKMNISDSGSWMSLHNSPLLLPWRMSHTKDFKNLPSFAPVNYTRNPSQRHHLGGIPYIPLQTENPPPPPETLTYVNLAIQEDELVRMWTERAAYHVRGCLVCLAFSQDAETFAELPGTMIRSNGIIATSASCLSSLKSKGLKVTGLDGFSGFIVSQNYADHMVDVRILDTGETCNGVLLDAGSCSDIAFVKISSCGQQPVPSFGKSDSLRFMHVVMAAGCSSPYRGCVSAEPRYVKCSLGLIEGRRTSGLIIEADVTKSGTVDDTKKFLYAELQVDNTIPNSSRGYITVESAKLVPEESEFDLGRELEGLVDMFSVQCINHNVETILDLFAGYIVLRGWCENPNTCGNTRKFPLDVNESWNTHKRNLKQYVNHSKRCCKRENKVVLWIEVDDTGCGKNKTASLENELIQARGSQFLKALNKLIPQQLEQPPITTPQALALRSNRALPDMPLGVAAKSHLFLSSHLFARLPNDRIRSLFHSCSSGFRLGPRPNLIFATAHGIFGPCRPGPVPSVDGSLYRIKDGSDVGIEDNSEVFVEVEGNAKLFDSEDWDRGVDFGSIGFGFPFLARVRGFDPCLDLCLLEALQPPEQLAFVEPSHSPPNRGDFCFTVR</sequence>
<keyword evidence="2" id="KW-1185">Reference proteome</keyword>
<accession>A0ACC0M792</accession>
<dbReference type="EMBL" id="CM046397">
    <property type="protein sequence ID" value="KAI8536830.1"/>
    <property type="molecule type" value="Genomic_DNA"/>
</dbReference>
<comment type="caution">
    <text evidence="1">The sequence shown here is derived from an EMBL/GenBank/DDBJ whole genome shotgun (WGS) entry which is preliminary data.</text>
</comment>